<feature type="region of interest" description="Disordered" evidence="1">
    <location>
        <begin position="1"/>
        <end position="23"/>
    </location>
</feature>
<proteinExistence type="predicted"/>
<evidence type="ECO:0000313" key="3">
    <source>
        <dbReference type="Proteomes" id="UP000784294"/>
    </source>
</evidence>
<evidence type="ECO:0000313" key="2">
    <source>
        <dbReference type="EMBL" id="VEL17028.1"/>
    </source>
</evidence>
<protein>
    <submittedName>
        <fullName evidence="2">Uncharacterized protein</fullName>
    </submittedName>
</protein>
<dbReference type="Proteomes" id="UP000784294">
    <property type="component" value="Unassembled WGS sequence"/>
</dbReference>
<reference evidence="2" key="1">
    <citation type="submission" date="2018-11" db="EMBL/GenBank/DDBJ databases">
        <authorList>
            <consortium name="Pathogen Informatics"/>
        </authorList>
    </citation>
    <scope>NUCLEOTIDE SEQUENCE</scope>
</reference>
<evidence type="ECO:0000256" key="1">
    <source>
        <dbReference type="SAM" id="MobiDB-lite"/>
    </source>
</evidence>
<dbReference type="EMBL" id="CAAALY010030782">
    <property type="protein sequence ID" value="VEL17028.1"/>
    <property type="molecule type" value="Genomic_DNA"/>
</dbReference>
<name>A0A3S4ZQ60_9PLAT</name>
<dbReference type="AlphaFoldDB" id="A0A3S4ZQ60"/>
<feature type="compositionally biased region" description="Polar residues" evidence="1">
    <location>
        <begin position="12"/>
        <end position="23"/>
    </location>
</feature>
<sequence>MPDASGIWGANLPSTGSPAPTTSLNSFQYPTLSHLDLLRWATSAPVQPPLDPFTQSSCIFRHSVNVNKMKFMVCSLYFLP</sequence>
<comment type="caution">
    <text evidence="2">The sequence shown here is derived from an EMBL/GenBank/DDBJ whole genome shotgun (WGS) entry which is preliminary data.</text>
</comment>
<keyword evidence="3" id="KW-1185">Reference proteome</keyword>
<gene>
    <name evidence="2" type="ORF">PXEA_LOCUS10468</name>
</gene>
<accession>A0A3S4ZQ60</accession>
<organism evidence="2 3">
    <name type="scientific">Protopolystoma xenopodis</name>
    <dbReference type="NCBI Taxonomy" id="117903"/>
    <lineage>
        <taxon>Eukaryota</taxon>
        <taxon>Metazoa</taxon>
        <taxon>Spiralia</taxon>
        <taxon>Lophotrochozoa</taxon>
        <taxon>Platyhelminthes</taxon>
        <taxon>Monogenea</taxon>
        <taxon>Polyopisthocotylea</taxon>
        <taxon>Polystomatidea</taxon>
        <taxon>Polystomatidae</taxon>
        <taxon>Protopolystoma</taxon>
    </lineage>
</organism>